<organism evidence="3 4">
    <name type="scientific">Litorivicinus lipolyticus</name>
    <dbReference type="NCBI Taxonomy" id="418701"/>
    <lineage>
        <taxon>Bacteria</taxon>
        <taxon>Pseudomonadati</taxon>
        <taxon>Pseudomonadota</taxon>
        <taxon>Gammaproteobacteria</taxon>
        <taxon>Oceanospirillales</taxon>
        <taxon>Litorivicinaceae</taxon>
        <taxon>Litorivicinus</taxon>
    </lineage>
</organism>
<keyword evidence="1" id="KW-0732">Signal</keyword>
<accession>A0A5Q2QAI1</accession>
<sequence>MKPSVIALSVLISTGAAAESIIVQSTTSTKNSGLYDYLLPLIQRDLGLTVNVVAVGTGQAIKNAMRCDGDVLLVHAKAAEEKFVSEGYGLERHNLMYNDFVIIGPAGDPAGLANAADAADALNRIQASGAKFASRGDDSGTHKKEQALWRAAGIDPLPGSGDWYLETGSGMGATLNTGIGVGAYVMTDRATWLKFGNKQDAQIQFEGDAALFNQYGVIPVNPVTCPSVNKDGAIRFRDWLISDKGQAAIAAYQVDGKPLFFPNAN</sequence>
<feature type="chain" id="PRO_5024388187" evidence="1">
    <location>
        <begin position="19"/>
        <end position="265"/>
    </location>
</feature>
<dbReference type="InterPro" id="IPR052738">
    <property type="entry name" value="ABC-Tungstate_binding"/>
</dbReference>
<dbReference type="PANTHER" id="PTHR37945:SF1">
    <property type="entry name" value="EXTRACELLULAR TUNGSTATE BINDING PROTEIN"/>
    <property type="match status" value="1"/>
</dbReference>
<dbReference type="OrthoDB" id="186379at2"/>
<dbReference type="Gene3D" id="3.40.190.10">
    <property type="entry name" value="Periplasmic binding protein-like II"/>
    <property type="match status" value="2"/>
</dbReference>
<evidence type="ECO:0000256" key="1">
    <source>
        <dbReference type="SAM" id="SignalP"/>
    </source>
</evidence>
<feature type="domain" description="PBP" evidence="2">
    <location>
        <begin position="16"/>
        <end position="244"/>
    </location>
</feature>
<feature type="signal peptide" evidence="1">
    <location>
        <begin position="1"/>
        <end position="18"/>
    </location>
</feature>
<dbReference type="RefSeq" id="WP_153712785.1">
    <property type="nucleotide sequence ID" value="NZ_CP045871.1"/>
</dbReference>
<protein>
    <submittedName>
        <fullName evidence="3">Sulfate transporter</fullName>
    </submittedName>
</protein>
<reference evidence="3 4" key="1">
    <citation type="submission" date="2019-11" db="EMBL/GenBank/DDBJ databases">
        <authorList>
            <person name="Khan S.A."/>
            <person name="Jeon C.O."/>
            <person name="Chun B.H."/>
        </authorList>
    </citation>
    <scope>NUCLEOTIDE SEQUENCE [LARGE SCALE GENOMIC DNA]</scope>
    <source>
        <strain evidence="3 4">IMCC 1097</strain>
    </source>
</reference>
<gene>
    <name evidence="3" type="ORF">GH975_01355</name>
</gene>
<dbReference type="AlphaFoldDB" id="A0A5Q2QAI1"/>
<keyword evidence="4" id="KW-1185">Reference proteome</keyword>
<dbReference type="KEGG" id="llp:GH975_01355"/>
<dbReference type="SUPFAM" id="SSF53850">
    <property type="entry name" value="Periplasmic binding protein-like II"/>
    <property type="match status" value="1"/>
</dbReference>
<dbReference type="InterPro" id="IPR024370">
    <property type="entry name" value="PBP_domain"/>
</dbReference>
<dbReference type="PANTHER" id="PTHR37945">
    <property type="entry name" value="EXTRACELLULAR TUNGSTATE BINDING PROTEIN"/>
    <property type="match status" value="1"/>
</dbReference>
<name>A0A5Q2QAI1_9GAMM</name>
<evidence type="ECO:0000313" key="4">
    <source>
        <dbReference type="Proteomes" id="UP000388235"/>
    </source>
</evidence>
<evidence type="ECO:0000259" key="2">
    <source>
        <dbReference type="Pfam" id="PF12849"/>
    </source>
</evidence>
<dbReference type="Proteomes" id="UP000388235">
    <property type="component" value="Chromosome"/>
</dbReference>
<dbReference type="EMBL" id="CP045871">
    <property type="protein sequence ID" value="QGG79281.1"/>
    <property type="molecule type" value="Genomic_DNA"/>
</dbReference>
<dbReference type="Pfam" id="PF12849">
    <property type="entry name" value="PBP_like_2"/>
    <property type="match status" value="1"/>
</dbReference>
<proteinExistence type="predicted"/>
<evidence type="ECO:0000313" key="3">
    <source>
        <dbReference type="EMBL" id="QGG79281.1"/>
    </source>
</evidence>